<sequence length="471" mass="55928">MKLIPNIEQLTMKPKCLDPYLYKFGLKKNLGSRVETTRSSSNRKLNRYITYQRKRLLKLSRADNEQFWKLNDHLVRSSKAFRMLGLINVRPNWYKDYSWKEIQKELKTLNGICYRPRSTYEIRRTGIPKPDGGTRFINDPGIAWRIYLWIENHIAGYWFNERVSPKQHGHRPGKGSVTCWKDIMARVDKYPYIYEFDYTKFHDRIDRHLLMRSLQFMGVSDERVRKYLNLMSPWIRGFDEKDSARMTIALPEWRASDRNRTHRATVYNHFAKGVVQGNNLAGFIGLSALEYLRVYENSMGEYIGYADDGILFLKDPKGLEEFKKKLGDETGIELKESKSGWVKFENEWKKDLRFVGIRLHGPKRELYANTHSGKTWKMEWHQLEETLREHPWILKNEDTSPNTRSLYYKVKTLNFDNGGKYLGYLFSKIWSEHSWMEAEQLADKSLRYLKQSLIGETDISKKWKDIHLAST</sequence>
<dbReference type="InterPro" id="IPR000477">
    <property type="entry name" value="RT_dom"/>
</dbReference>
<dbReference type="AlphaFoldDB" id="A0A8H7V5X2"/>
<keyword evidence="3" id="KW-1185">Reference proteome</keyword>
<dbReference type="Proteomes" id="UP000646827">
    <property type="component" value="Unassembled WGS sequence"/>
</dbReference>
<dbReference type="OrthoDB" id="2492701at2759"/>
<name>A0A8H7V5X2_9FUNG</name>
<gene>
    <name evidence="2" type="ORF">INT45_013986</name>
</gene>
<feature type="domain" description="Reverse transcriptase" evidence="1">
    <location>
        <begin position="127"/>
        <end position="358"/>
    </location>
</feature>
<dbReference type="Pfam" id="PF00078">
    <property type="entry name" value="RVT_1"/>
    <property type="match status" value="1"/>
</dbReference>
<comment type="caution">
    <text evidence="2">The sequence shown here is derived from an EMBL/GenBank/DDBJ whole genome shotgun (WGS) entry which is preliminary data.</text>
</comment>
<dbReference type="SUPFAM" id="SSF56672">
    <property type="entry name" value="DNA/RNA polymerases"/>
    <property type="match status" value="1"/>
</dbReference>
<accession>A0A8H7V5X2</accession>
<protein>
    <recommendedName>
        <fullName evidence="1">Reverse transcriptase domain-containing protein</fullName>
    </recommendedName>
</protein>
<reference evidence="2 3" key="1">
    <citation type="submission" date="2020-12" db="EMBL/GenBank/DDBJ databases">
        <title>Metabolic potential, ecology and presence of endohyphal bacteria is reflected in genomic diversity of Mucoromycotina.</title>
        <authorList>
            <person name="Muszewska A."/>
            <person name="Okrasinska A."/>
            <person name="Steczkiewicz K."/>
            <person name="Drgas O."/>
            <person name="Orlowska M."/>
            <person name="Perlinska-Lenart U."/>
            <person name="Aleksandrzak-Piekarczyk T."/>
            <person name="Szatraj K."/>
            <person name="Zielenkiewicz U."/>
            <person name="Pilsyk S."/>
            <person name="Malc E."/>
            <person name="Mieczkowski P."/>
            <person name="Kruszewska J.S."/>
            <person name="Biernat P."/>
            <person name="Pawlowska J."/>
        </authorList>
    </citation>
    <scope>NUCLEOTIDE SEQUENCE [LARGE SCALE GENOMIC DNA]</scope>
    <source>
        <strain evidence="2 3">CBS 142.35</strain>
    </source>
</reference>
<dbReference type="InterPro" id="IPR043502">
    <property type="entry name" value="DNA/RNA_pol_sf"/>
</dbReference>
<proteinExistence type="predicted"/>
<dbReference type="EMBL" id="JAEPRB010001201">
    <property type="protein sequence ID" value="KAG2206662.1"/>
    <property type="molecule type" value="Genomic_DNA"/>
</dbReference>
<evidence type="ECO:0000313" key="3">
    <source>
        <dbReference type="Proteomes" id="UP000646827"/>
    </source>
</evidence>
<evidence type="ECO:0000259" key="1">
    <source>
        <dbReference type="Pfam" id="PF00078"/>
    </source>
</evidence>
<evidence type="ECO:0000313" key="2">
    <source>
        <dbReference type="EMBL" id="KAG2206662.1"/>
    </source>
</evidence>
<organism evidence="2 3">
    <name type="scientific">Circinella minor</name>
    <dbReference type="NCBI Taxonomy" id="1195481"/>
    <lineage>
        <taxon>Eukaryota</taxon>
        <taxon>Fungi</taxon>
        <taxon>Fungi incertae sedis</taxon>
        <taxon>Mucoromycota</taxon>
        <taxon>Mucoromycotina</taxon>
        <taxon>Mucoromycetes</taxon>
        <taxon>Mucorales</taxon>
        <taxon>Lichtheimiaceae</taxon>
        <taxon>Circinella</taxon>
    </lineage>
</organism>